<reference evidence="2 3" key="1">
    <citation type="submission" date="2016-11" db="EMBL/GenBank/DDBJ databases">
        <title>Draft Genome Sequences of Nine Cyanobacterial Strains from Diverse Habitats.</title>
        <authorList>
            <person name="Zhu T."/>
            <person name="Hou S."/>
            <person name="Lu X."/>
            <person name="Hess W.R."/>
        </authorList>
    </citation>
    <scope>NUCLEOTIDE SEQUENCE [LARGE SCALE GENOMIC DNA]</scope>
    <source>
        <strain evidence="2 3">NIES-593</strain>
    </source>
</reference>
<keyword evidence="1" id="KW-0812">Transmembrane</keyword>
<organism evidence="2 3">
    <name type="scientific">Hydrococcus rivularis NIES-593</name>
    <dbReference type="NCBI Taxonomy" id="1921803"/>
    <lineage>
        <taxon>Bacteria</taxon>
        <taxon>Bacillati</taxon>
        <taxon>Cyanobacteriota</taxon>
        <taxon>Cyanophyceae</taxon>
        <taxon>Pleurocapsales</taxon>
        <taxon>Hydrococcaceae</taxon>
        <taxon>Hydrococcus</taxon>
    </lineage>
</organism>
<dbReference type="OrthoDB" id="467801at2"/>
<keyword evidence="1" id="KW-1133">Transmembrane helix</keyword>
<dbReference type="AlphaFoldDB" id="A0A1U7H9L1"/>
<evidence type="ECO:0000313" key="2">
    <source>
        <dbReference type="EMBL" id="OKH20260.1"/>
    </source>
</evidence>
<evidence type="ECO:0000313" key="3">
    <source>
        <dbReference type="Proteomes" id="UP000186868"/>
    </source>
</evidence>
<feature type="transmembrane region" description="Helical" evidence="1">
    <location>
        <begin position="99"/>
        <end position="121"/>
    </location>
</feature>
<feature type="transmembrane region" description="Helical" evidence="1">
    <location>
        <begin position="61"/>
        <end position="79"/>
    </location>
</feature>
<feature type="transmembrane region" description="Helical" evidence="1">
    <location>
        <begin position="127"/>
        <end position="151"/>
    </location>
</feature>
<protein>
    <submittedName>
        <fullName evidence="2">ATP synthase subunit I</fullName>
    </submittedName>
</protein>
<keyword evidence="1" id="KW-0472">Membrane</keyword>
<evidence type="ECO:0000256" key="1">
    <source>
        <dbReference type="SAM" id="Phobius"/>
    </source>
</evidence>
<comment type="caution">
    <text evidence="2">The sequence shown here is derived from an EMBL/GenBank/DDBJ whole genome shotgun (WGS) entry which is preliminary data.</text>
</comment>
<name>A0A1U7H9L1_9CYAN</name>
<gene>
    <name evidence="2" type="ORF">NIES593_19315</name>
</gene>
<keyword evidence="3" id="KW-1185">Reference proteome</keyword>
<dbReference type="EMBL" id="MRCB01000032">
    <property type="protein sequence ID" value="OKH20260.1"/>
    <property type="molecule type" value="Genomic_DNA"/>
</dbReference>
<dbReference type="SUPFAM" id="SSF48371">
    <property type="entry name" value="ARM repeat"/>
    <property type="match status" value="1"/>
</dbReference>
<dbReference type="InterPro" id="IPR016024">
    <property type="entry name" value="ARM-type_fold"/>
</dbReference>
<feature type="transmembrane region" description="Helical" evidence="1">
    <location>
        <begin position="39"/>
        <end position="55"/>
    </location>
</feature>
<sequence length="258" mass="29767">MAQASHWWKQVRYSIGNPSFNRVERQLIKFLCKKSIRKAIGWFLAALGVTAMLLWNWKLVLATVAGVGLMLLVYFMQGWNWQAYWFHWRQFFRGSQGKLTVAVGSGGLAALSTYIAASIWADSENRWLATGTILQGFGTVLTLLLLIWHLISDRDRRDEGKFEHLLPDLTAADPLKRLIAVRQLSHLASQPRWRQVYQPQLVEYFCLMLSREQEPVVREAVMKSLQKWGAQLPKERSNRPVAIAIDLQSSPKRVYREI</sequence>
<dbReference type="Proteomes" id="UP000186868">
    <property type="component" value="Unassembled WGS sequence"/>
</dbReference>
<proteinExistence type="predicted"/>
<dbReference type="RefSeq" id="WP_073601143.1">
    <property type="nucleotide sequence ID" value="NZ_MRCB01000032.1"/>
</dbReference>
<accession>A0A1U7H9L1</accession>